<feature type="transmembrane region" description="Helical" evidence="7">
    <location>
        <begin position="351"/>
        <end position="372"/>
    </location>
</feature>
<evidence type="ECO:0000313" key="9">
    <source>
        <dbReference type="EMBL" id="KAI1872507.1"/>
    </source>
</evidence>
<keyword evidence="4 7" id="KW-1133">Transmembrane helix</keyword>
<dbReference type="GO" id="GO:0022857">
    <property type="term" value="F:transmembrane transporter activity"/>
    <property type="evidence" value="ECO:0007669"/>
    <property type="project" value="InterPro"/>
</dbReference>
<dbReference type="Pfam" id="PF07690">
    <property type="entry name" value="MFS_1"/>
    <property type="match status" value="1"/>
</dbReference>
<feature type="transmembrane region" description="Helical" evidence="7">
    <location>
        <begin position="435"/>
        <end position="456"/>
    </location>
</feature>
<gene>
    <name evidence="9" type="ORF">JX265_005387</name>
</gene>
<feature type="transmembrane region" description="Helical" evidence="7">
    <location>
        <begin position="142"/>
        <end position="163"/>
    </location>
</feature>
<dbReference type="PANTHER" id="PTHR23502:SF51">
    <property type="entry name" value="QUINIDINE RESISTANCE PROTEIN 1-RELATED"/>
    <property type="match status" value="1"/>
</dbReference>
<evidence type="ECO:0000256" key="4">
    <source>
        <dbReference type="ARBA" id="ARBA00022989"/>
    </source>
</evidence>
<keyword evidence="3 7" id="KW-0812">Transmembrane</keyword>
<feature type="transmembrane region" description="Helical" evidence="7">
    <location>
        <begin position="75"/>
        <end position="98"/>
    </location>
</feature>
<dbReference type="PANTHER" id="PTHR23502">
    <property type="entry name" value="MAJOR FACILITATOR SUPERFAMILY"/>
    <property type="match status" value="1"/>
</dbReference>
<dbReference type="InterPro" id="IPR011701">
    <property type="entry name" value="MFS"/>
</dbReference>
<dbReference type="PROSITE" id="PS00216">
    <property type="entry name" value="SUGAR_TRANSPORT_1"/>
    <property type="match status" value="1"/>
</dbReference>
<dbReference type="EMBL" id="JAFIMR010000011">
    <property type="protein sequence ID" value="KAI1872507.1"/>
    <property type="molecule type" value="Genomic_DNA"/>
</dbReference>
<protein>
    <recommendedName>
        <fullName evidence="8">Major facilitator superfamily (MFS) profile domain-containing protein</fullName>
    </recommendedName>
</protein>
<dbReference type="Proteomes" id="UP000829685">
    <property type="component" value="Unassembled WGS sequence"/>
</dbReference>
<dbReference type="GO" id="GO:0042908">
    <property type="term" value="P:xenobiotic transport"/>
    <property type="evidence" value="ECO:0007669"/>
    <property type="project" value="UniProtKB-ARBA"/>
</dbReference>
<name>A0A9P9WP52_9PEZI</name>
<dbReference type="SUPFAM" id="SSF103473">
    <property type="entry name" value="MFS general substrate transporter"/>
    <property type="match status" value="1"/>
</dbReference>
<evidence type="ECO:0000256" key="2">
    <source>
        <dbReference type="ARBA" id="ARBA00022448"/>
    </source>
</evidence>
<dbReference type="InterPro" id="IPR005829">
    <property type="entry name" value="Sugar_transporter_CS"/>
</dbReference>
<evidence type="ECO:0000256" key="7">
    <source>
        <dbReference type="SAM" id="Phobius"/>
    </source>
</evidence>
<keyword evidence="2" id="KW-0813">Transport</keyword>
<evidence type="ECO:0000259" key="8">
    <source>
        <dbReference type="PROSITE" id="PS50850"/>
    </source>
</evidence>
<feature type="transmembrane region" description="Helical" evidence="7">
    <location>
        <begin position="477"/>
        <end position="494"/>
    </location>
</feature>
<feature type="region of interest" description="Disordered" evidence="6">
    <location>
        <begin position="1"/>
        <end position="56"/>
    </location>
</feature>
<dbReference type="InterPro" id="IPR020846">
    <property type="entry name" value="MFS_dom"/>
</dbReference>
<feature type="transmembrane region" description="Helical" evidence="7">
    <location>
        <begin position="231"/>
        <end position="250"/>
    </location>
</feature>
<comment type="subcellular location">
    <subcellularLocation>
        <location evidence="1">Membrane</location>
        <topology evidence="1">Multi-pass membrane protein</topology>
    </subcellularLocation>
</comment>
<dbReference type="AlphaFoldDB" id="A0A9P9WP52"/>
<feature type="transmembrane region" description="Helical" evidence="7">
    <location>
        <begin position="207"/>
        <end position="225"/>
    </location>
</feature>
<evidence type="ECO:0000256" key="6">
    <source>
        <dbReference type="SAM" id="MobiDB-lite"/>
    </source>
</evidence>
<evidence type="ECO:0000313" key="10">
    <source>
        <dbReference type="Proteomes" id="UP000829685"/>
    </source>
</evidence>
<dbReference type="OrthoDB" id="440553at2759"/>
<dbReference type="GO" id="GO:0005886">
    <property type="term" value="C:plasma membrane"/>
    <property type="evidence" value="ECO:0007669"/>
    <property type="project" value="TreeGrafter"/>
</dbReference>
<dbReference type="GO" id="GO:0140115">
    <property type="term" value="P:export across plasma membrane"/>
    <property type="evidence" value="ECO:0007669"/>
    <property type="project" value="UniProtKB-ARBA"/>
</dbReference>
<feature type="transmembrane region" description="Helical" evidence="7">
    <location>
        <begin position="412"/>
        <end position="429"/>
    </location>
</feature>
<feature type="transmembrane region" description="Helical" evidence="7">
    <location>
        <begin position="318"/>
        <end position="339"/>
    </location>
</feature>
<comment type="caution">
    <text evidence="9">The sequence shown here is derived from an EMBL/GenBank/DDBJ whole genome shotgun (WGS) entry which is preliminary data.</text>
</comment>
<dbReference type="PROSITE" id="PS50850">
    <property type="entry name" value="MFS"/>
    <property type="match status" value="1"/>
</dbReference>
<feature type="transmembrane region" description="Helical" evidence="7">
    <location>
        <begin position="110"/>
        <end position="130"/>
    </location>
</feature>
<dbReference type="Gene3D" id="1.20.1250.20">
    <property type="entry name" value="MFS general substrate transporter like domains"/>
    <property type="match status" value="1"/>
</dbReference>
<evidence type="ECO:0000256" key="5">
    <source>
        <dbReference type="ARBA" id="ARBA00023136"/>
    </source>
</evidence>
<evidence type="ECO:0000256" key="3">
    <source>
        <dbReference type="ARBA" id="ARBA00022692"/>
    </source>
</evidence>
<reference evidence="9" key="1">
    <citation type="submission" date="2021-03" db="EMBL/GenBank/DDBJ databases">
        <title>Revisited historic fungal species revealed as producer of novel bioactive compounds through whole genome sequencing and comparative genomics.</title>
        <authorList>
            <person name="Vignolle G.A."/>
            <person name="Hochenegger N."/>
            <person name="Mach R.L."/>
            <person name="Mach-Aigner A.R."/>
            <person name="Javad Rahimi M."/>
            <person name="Salim K.A."/>
            <person name="Chan C.M."/>
            <person name="Lim L.B.L."/>
            <person name="Cai F."/>
            <person name="Druzhinina I.S."/>
            <person name="U'Ren J.M."/>
            <person name="Derntl C."/>
        </authorList>
    </citation>
    <scope>NUCLEOTIDE SEQUENCE</scope>
    <source>
        <strain evidence="9">TUCIM 5799</strain>
    </source>
</reference>
<dbReference type="InterPro" id="IPR036259">
    <property type="entry name" value="MFS_trans_sf"/>
</dbReference>
<feature type="domain" description="Major facilitator superfamily (MFS) profile" evidence="8">
    <location>
        <begin position="76"/>
        <end position="532"/>
    </location>
</feature>
<sequence length="549" mass="59511">MSALKDKSLDASVANQERTSKDIHAVSPSHSGPAAPTSQSASDAEKGTPGAQQGKQYELHPSPPFSVFSLIQKRLIVFIVALTTLLPPLTASIFYPVITLLARDLNVSVTEINLTITIYLIIQGIAPSFVGNLSDEIGRRPALLVALVIYMCGCVGAAVKANYGLLLAMRCLQSAGSSGTIALSLATVSDIVTSAERGRYTSYVQMGWMLGPSLGPVIGGLISRFLNWQSIFWFLAIYASIVWVVSIVFLPESSRRIVGNGSIPPPRWNTALFAYFRRSYTTRDNAAVPNELQKKSPSKRAAINPLTSLKLFREKETCLLLLYSGLVYASSYMVLSTFSDQLEEIYGFDTLRISLCYLASGFGTVTSVLLTGRILDWNFRRHAGLVGMEISKQKQQDLSGFPIEVARLQSSIPALILASVSLICYGWTLQKKAPLAVPLIFLFLQSFGSASSFSGLNNLIMDLNRDRPGVASAAMNLTRCWMGAGGTAFASPLVKAGGVGWLGVVIPGIWLLFSPLILMVIRYGPTWREEKRMKQMSDADAPSGETAVV</sequence>
<evidence type="ECO:0000256" key="1">
    <source>
        <dbReference type="ARBA" id="ARBA00004141"/>
    </source>
</evidence>
<keyword evidence="5 7" id="KW-0472">Membrane</keyword>
<dbReference type="FunFam" id="1.20.1720.10:FF:000009">
    <property type="entry name" value="MFS multidrug transporter"/>
    <property type="match status" value="1"/>
</dbReference>
<feature type="transmembrane region" description="Helical" evidence="7">
    <location>
        <begin position="500"/>
        <end position="524"/>
    </location>
</feature>
<organism evidence="9 10">
    <name type="scientific">Neoarthrinium moseri</name>
    <dbReference type="NCBI Taxonomy" id="1658444"/>
    <lineage>
        <taxon>Eukaryota</taxon>
        <taxon>Fungi</taxon>
        <taxon>Dikarya</taxon>
        <taxon>Ascomycota</taxon>
        <taxon>Pezizomycotina</taxon>
        <taxon>Sordariomycetes</taxon>
        <taxon>Xylariomycetidae</taxon>
        <taxon>Amphisphaeriales</taxon>
        <taxon>Apiosporaceae</taxon>
        <taxon>Neoarthrinium</taxon>
    </lineage>
</organism>
<accession>A0A9P9WP52</accession>
<proteinExistence type="predicted"/>
<keyword evidence="10" id="KW-1185">Reference proteome</keyword>
<dbReference type="Gene3D" id="1.20.1720.10">
    <property type="entry name" value="Multidrug resistance protein D"/>
    <property type="match status" value="1"/>
</dbReference>